<dbReference type="AlphaFoldDB" id="A0A0X7K214"/>
<dbReference type="RefSeq" id="WP_060755392.1">
    <property type="nucleotide sequence ID" value="NZ_JBKQAR010000008.1"/>
</dbReference>
<dbReference type="Pfam" id="PF03235">
    <property type="entry name" value="GmrSD_N"/>
    <property type="match status" value="1"/>
</dbReference>
<reference evidence="3" key="1">
    <citation type="submission" date="2016-01" db="EMBL/GenBank/DDBJ databases">
        <authorList>
            <person name="Gamez R.M."/>
            <person name="Rodriguez F."/>
            <person name="Bernal J.F."/>
            <person name="Agarwala R."/>
            <person name="Landsman D."/>
            <person name="Marino-Ramirez L."/>
        </authorList>
    </citation>
    <scope>NUCLEOTIDE SEQUENCE [LARGE SCALE GENOMIC DNA]</scope>
    <source>
        <strain evidence="3">Ps006</strain>
    </source>
</reference>
<sequence>MAFEEEFDIGLDEQQESESDLALSSASVSDAVLFNTDWTVETIFRQIEKGNINLDPKFQRREAWSNERKSKLIESILCNYPIPNVVLAEDKQRKGKYIVIDGKQRLTAIFGFFGNENTLEKLSVRSDLNGVKFEDLQNLNGDDVSTLENYPIRTIIIRNWLDEDYLYSVFYRLNSGSLPLSPQELRKALHGGKLLEVIDDYINNSMPFKTIFGAKPDPRMRDVEIVLRFVAFDLFYEKYDGNLKRFLDNTVTSFDADWGQQERLATESLQRFDNALIRTFEIFGENAFKKWNGEKYERRANRAVIDIMSRFFSHVMQPLSDTQRSSLEEAFKAECAENEQFRNSIERTTKTPTAVRVRHMVWGEAVAKILDKTLDVQDMRIV</sequence>
<dbReference type="InterPro" id="IPR004919">
    <property type="entry name" value="GmrSD_N"/>
</dbReference>
<protein>
    <recommendedName>
        <fullName evidence="1">GmrSD restriction endonucleases N-terminal domain-containing protein</fullName>
    </recommendedName>
</protein>
<dbReference type="Proteomes" id="UP000067111">
    <property type="component" value="Unassembled WGS sequence"/>
</dbReference>
<accession>A0A0X7K214</accession>
<organism evidence="2 3">
    <name type="scientific">Pseudomonas palleroniana</name>
    <dbReference type="NCBI Taxonomy" id="191390"/>
    <lineage>
        <taxon>Bacteria</taxon>
        <taxon>Pseudomonadati</taxon>
        <taxon>Pseudomonadota</taxon>
        <taxon>Gammaproteobacteria</taxon>
        <taxon>Pseudomonadales</taxon>
        <taxon>Pseudomonadaceae</taxon>
        <taxon>Pseudomonas</taxon>
    </lineage>
</organism>
<dbReference type="OrthoDB" id="7802453at2"/>
<evidence type="ECO:0000313" key="2">
    <source>
        <dbReference type="EMBL" id="KWU49687.1"/>
    </source>
</evidence>
<name>A0A0X7K214_9PSED</name>
<dbReference type="PANTHER" id="PTHR39639:SF1">
    <property type="entry name" value="DUF262 DOMAIN-CONTAINING PROTEIN"/>
    <property type="match status" value="1"/>
</dbReference>
<evidence type="ECO:0000259" key="1">
    <source>
        <dbReference type="Pfam" id="PF03235"/>
    </source>
</evidence>
<evidence type="ECO:0000313" key="3">
    <source>
        <dbReference type="Proteomes" id="UP000067111"/>
    </source>
</evidence>
<feature type="domain" description="GmrSD restriction endonucleases N-terminal" evidence="1">
    <location>
        <begin position="41"/>
        <end position="190"/>
    </location>
</feature>
<dbReference type="EMBL" id="LRMR01000023">
    <property type="protein sequence ID" value="KWU49687.1"/>
    <property type="molecule type" value="Genomic_DNA"/>
</dbReference>
<gene>
    <name evidence="2" type="ORF">AWV77_17245</name>
</gene>
<proteinExistence type="predicted"/>
<dbReference type="PANTHER" id="PTHR39639">
    <property type="entry name" value="CHROMOSOME 16, WHOLE GENOME SHOTGUN SEQUENCE"/>
    <property type="match status" value="1"/>
</dbReference>
<comment type="caution">
    <text evidence="2">The sequence shown here is derived from an EMBL/GenBank/DDBJ whole genome shotgun (WGS) entry which is preliminary data.</text>
</comment>